<gene>
    <name evidence="3" type="primary">LOC108741699</name>
</gene>
<sequence>MRKSYSVLCHFVLIFFKVASSLKDVTLILDPEVVQRYHHCTLRCTYNDEGADLYTVKFFRGIHEFYRFTPSESPNTKVFPVPGINVDINNSSSTQVVLRNIDFQLSGNFTCEVTTDFLFSTGMDTKTMTVVELPKHPPTISVGRGLLDYGLTLHANCSSPPSRPPATLKFLLNNMTVARTEPIPVSKFKDAQWSDLILDLPLSEFHFSRGRLFLVCVAEILDIYKEVAELRLDSAREPVPERVSALNVAACKITLHPSLFSFVLLSFLRIVLRE</sequence>
<dbReference type="PANTHER" id="PTHR21261:SF6">
    <property type="entry name" value="BEATEN PATH IIA-RELATED"/>
    <property type="match status" value="1"/>
</dbReference>
<dbReference type="STRING" id="224129.A0A1W4XH27"/>
<dbReference type="OrthoDB" id="196393at2759"/>
<dbReference type="RefSeq" id="XP_018332092.1">
    <property type="nucleotide sequence ID" value="XM_018476590.1"/>
</dbReference>
<dbReference type="Proteomes" id="UP000192223">
    <property type="component" value="Unplaced"/>
</dbReference>
<evidence type="ECO:0000256" key="1">
    <source>
        <dbReference type="SAM" id="SignalP"/>
    </source>
</evidence>
<feature type="signal peptide" evidence="1">
    <location>
        <begin position="1"/>
        <end position="21"/>
    </location>
</feature>
<dbReference type="KEGG" id="apln:108741699"/>
<evidence type="ECO:0000313" key="2">
    <source>
        <dbReference type="Proteomes" id="UP000192223"/>
    </source>
</evidence>
<proteinExistence type="predicted"/>
<dbReference type="InParanoid" id="A0A1W4XH27"/>
<name>A0A1W4XH27_AGRPL</name>
<keyword evidence="2" id="KW-1185">Reference proteome</keyword>
<feature type="chain" id="PRO_5010723653" evidence="1">
    <location>
        <begin position="22"/>
        <end position="274"/>
    </location>
</feature>
<evidence type="ECO:0000313" key="3">
    <source>
        <dbReference type="RefSeq" id="XP_018332092.1"/>
    </source>
</evidence>
<dbReference type="PANTHER" id="PTHR21261">
    <property type="entry name" value="BEAT PROTEIN"/>
    <property type="match status" value="1"/>
</dbReference>
<dbReference type="FunCoup" id="A0A1W4XH27">
    <property type="interactions" value="114"/>
</dbReference>
<keyword evidence="1" id="KW-0732">Signal</keyword>
<accession>A0A1W4XH27</accession>
<organism evidence="2 3">
    <name type="scientific">Agrilus planipennis</name>
    <name type="common">Emerald ash borer</name>
    <name type="synonym">Agrilus marcopoli</name>
    <dbReference type="NCBI Taxonomy" id="224129"/>
    <lineage>
        <taxon>Eukaryota</taxon>
        <taxon>Metazoa</taxon>
        <taxon>Ecdysozoa</taxon>
        <taxon>Arthropoda</taxon>
        <taxon>Hexapoda</taxon>
        <taxon>Insecta</taxon>
        <taxon>Pterygota</taxon>
        <taxon>Neoptera</taxon>
        <taxon>Endopterygota</taxon>
        <taxon>Coleoptera</taxon>
        <taxon>Polyphaga</taxon>
        <taxon>Elateriformia</taxon>
        <taxon>Buprestoidea</taxon>
        <taxon>Buprestidae</taxon>
        <taxon>Agrilinae</taxon>
        <taxon>Agrilus</taxon>
    </lineage>
</organism>
<dbReference type="GeneID" id="108741699"/>
<protein>
    <submittedName>
        <fullName evidence="3">Uncharacterized protein LOC108741699</fullName>
    </submittedName>
</protein>
<reference evidence="3" key="1">
    <citation type="submission" date="2025-08" db="UniProtKB">
        <authorList>
            <consortium name="RefSeq"/>
        </authorList>
    </citation>
    <scope>IDENTIFICATION</scope>
    <source>
        <tissue evidence="3">Entire body</tissue>
    </source>
</reference>
<dbReference type="AlphaFoldDB" id="A0A1W4XH27"/>